<keyword evidence="2" id="KW-0560">Oxidoreductase</keyword>
<dbReference type="EMBL" id="JAQPZS010000001">
    <property type="protein sequence ID" value="MEJ6494822.1"/>
    <property type="molecule type" value="Genomic_DNA"/>
</dbReference>
<dbReference type="InterPro" id="IPR020904">
    <property type="entry name" value="Sc_DH/Rdtase_CS"/>
</dbReference>
<reference evidence="5 7" key="2">
    <citation type="submission" date="2023-01" db="EMBL/GenBank/DDBJ databases">
        <title>Trichodesmium-associated heterotrophic epibiont bacteria.</title>
        <authorList>
            <person name="Cleveland C.S."/>
            <person name="Webb E.A."/>
        </authorList>
    </citation>
    <scope>NUCLEOTIDE SEQUENCE [LARGE SCALE GENOMIC DNA]</scope>
    <source>
        <strain evidence="5 7">USCH2</strain>
    </source>
</reference>
<evidence type="ECO:0000256" key="2">
    <source>
        <dbReference type="ARBA" id="ARBA00023002"/>
    </source>
</evidence>
<dbReference type="SUPFAM" id="SSF51735">
    <property type="entry name" value="NAD(P)-binding Rossmann-fold domains"/>
    <property type="match status" value="1"/>
</dbReference>
<dbReference type="PROSITE" id="PS00061">
    <property type="entry name" value="ADH_SHORT"/>
    <property type="match status" value="1"/>
</dbReference>
<dbReference type="PRINTS" id="PR00080">
    <property type="entry name" value="SDRFAMILY"/>
</dbReference>
<dbReference type="GO" id="GO:0016616">
    <property type="term" value="F:oxidoreductase activity, acting on the CH-OH group of donors, NAD or NADP as acceptor"/>
    <property type="evidence" value="ECO:0007669"/>
    <property type="project" value="UniProtKB-ARBA"/>
</dbReference>
<dbReference type="Gene3D" id="3.40.50.720">
    <property type="entry name" value="NAD(P)-binding Rossmann-like Domain"/>
    <property type="match status" value="1"/>
</dbReference>
<dbReference type="PANTHER" id="PTHR43115:SF4">
    <property type="entry name" value="DEHYDROGENASE_REDUCTASE SDR FAMILY MEMBER 11"/>
    <property type="match status" value="1"/>
</dbReference>
<proteinExistence type="inferred from homology"/>
<dbReference type="InterPro" id="IPR002347">
    <property type="entry name" value="SDR_fam"/>
</dbReference>
<evidence type="ECO:0000313" key="7">
    <source>
        <dbReference type="Proteomes" id="UP001377972"/>
    </source>
</evidence>
<accession>A0A0P7DKM6</accession>
<dbReference type="FunFam" id="3.40.50.720:FF:000047">
    <property type="entry name" value="NADP-dependent L-serine/L-allo-threonine dehydrogenase"/>
    <property type="match status" value="1"/>
</dbReference>
<evidence type="ECO:0000313" key="4">
    <source>
        <dbReference type="EMBL" id="KPM78469.1"/>
    </source>
</evidence>
<evidence type="ECO:0000256" key="3">
    <source>
        <dbReference type="RuleBase" id="RU000363"/>
    </source>
</evidence>
<dbReference type="PATRIC" id="fig|570156.3.peg.1852"/>
<dbReference type="RefSeq" id="WP_054554694.1">
    <property type="nucleotide sequence ID" value="NZ_JAQPZS010000001.1"/>
</dbReference>
<evidence type="ECO:0000313" key="6">
    <source>
        <dbReference type="Proteomes" id="UP000050378"/>
    </source>
</evidence>
<dbReference type="AlphaFoldDB" id="A0A0P7DKM6"/>
<name>A0A0P7DKM6_9GAMM</name>
<keyword evidence="7" id="KW-1185">Reference proteome</keyword>
<organism evidence="4 6">
    <name type="scientific">Pseudoalteromonas lipolytica</name>
    <dbReference type="NCBI Taxonomy" id="570156"/>
    <lineage>
        <taxon>Bacteria</taxon>
        <taxon>Pseudomonadati</taxon>
        <taxon>Pseudomonadota</taxon>
        <taxon>Gammaproteobacteria</taxon>
        <taxon>Alteromonadales</taxon>
        <taxon>Pseudoalteromonadaceae</taxon>
        <taxon>Pseudoalteromonas</taxon>
    </lineage>
</organism>
<gene>
    <name evidence="4" type="ORF">AOG27_19625</name>
    <name evidence="5" type="ORF">PQI24_02195</name>
</gene>
<evidence type="ECO:0000256" key="1">
    <source>
        <dbReference type="ARBA" id="ARBA00006484"/>
    </source>
</evidence>
<comment type="similarity">
    <text evidence="1 3">Belongs to the short-chain dehydrogenases/reductases (SDR) family.</text>
</comment>
<dbReference type="PRINTS" id="PR00081">
    <property type="entry name" value="GDHRDH"/>
</dbReference>
<protein>
    <submittedName>
        <fullName evidence="4 5">Oxidoreductase</fullName>
    </submittedName>
</protein>
<dbReference type="PANTHER" id="PTHR43115">
    <property type="entry name" value="DEHYDROGENASE/REDUCTASE SDR FAMILY MEMBER 11"/>
    <property type="match status" value="1"/>
</dbReference>
<dbReference type="InterPro" id="IPR036291">
    <property type="entry name" value="NAD(P)-bd_dom_sf"/>
</dbReference>
<comment type="caution">
    <text evidence="4">The sequence shown here is derived from an EMBL/GenBank/DDBJ whole genome shotgun (WGS) entry which is preliminary data.</text>
</comment>
<evidence type="ECO:0000313" key="5">
    <source>
        <dbReference type="EMBL" id="MEJ6494822.1"/>
    </source>
</evidence>
<dbReference type="Proteomes" id="UP001377972">
    <property type="component" value="Unassembled WGS sequence"/>
</dbReference>
<dbReference type="Pfam" id="PF00106">
    <property type="entry name" value="adh_short"/>
    <property type="match status" value="1"/>
</dbReference>
<reference evidence="4 6" key="1">
    <citation type="submission" date="2015-09" db="EMBL/GenBank/DDBJ databases">
        <title>Draft Genome Sequence of Pseudoalteromonas lipolytica UCD-48B.</title>
        <authorList>
            <person name="Krusor M."/>
            <person name="Coil D.A."/>
            <person name="Lang J.M."/>
            <person name="Eisen J.A."/>
            <person name="Alexiev A."/>
        </authorList>
    </citation>
    <scope>NUCLEOTIDE SEQUENCE [LARGE SCALE GENOMIC DNA]</scope>
    <source>
        <strain evidence="4 6">UCD-48B</strain>
    </source>
</reference>
<dbReference type="OrthoDB" id="9810734at2"/>
<sequence>MKKLVVITGASSGIGEAIAKHFSEAGYPLLLVARRVEKLKALNLQNCICEQVDVTDKEAFSNSIEKAEAQYGPVECLINNAGVMLLGQIDTQESTEWQKMFDVNVLALLNGMQAVLPAMKKRNSGTIINVSSIAGKKTFANHAAYCGSKFAVSAITENVREEVADFGVRVTSICPGAVETELLGHTTSDDIKAGYNEWKKAMGGVLIADDIARAALFIQEQPQHVCVRELQIAPTRQQP</sequence>
<dbReference type="EMBL" id="LJTC01000017">
    <property type="protein sequence ID" value="KPM78469.1"/>
    <property type="molecule type" value="Genomic_DNA"/>
</dbReference>
<dbReference type="STRING" id="570156.AOG27_19625"/>
<dbReference type="Proteomes" id="UP000050378">
    <property type="component" value="Unassembled WGS sequence"/>
</dbReference>